<protein>
    <submittedName>
        <fullName evidence="1">Uncharacterized protein</fullName>
    </submittedName>
</protein>
<name>A0AAV4UBH8_9ARAC</name>
<dbReference type="EMBL" id="BPLQ01011058">
    <property type="protein sequence ID" value="GIY55150.1"/>
    <property type="molecule type" value="Genomic_DNA"/>
</dbReference>
<accession>A0AAV4UBH8</accession>
<evidence type="ECO:0000313" key="2">
    <source>
        <dbReference type="Proteomes" id="UP001054837"/>
    </source>
</evidence>
<comment type="caution">
    <text evidence="1">The sequence shown here is derived from an EMBL/GenBank/DDBJ whole genome shotgun (WGS) entry which is preliminary data.</text>
</comment>
<evidence type="ECO:0000313" key="1">
    <source>
        <dbReference type="EMBL" id="GIY55150.1"/>
    </source>
</evidence>
<gene>
    <name evidence="1" type="ORF">CDAR_212941</name>
</gene>
<sequence>MLNEFFYVPKTFEAKMAGFFDSRNPHFGDNYLTFWRPRVRCSVATLIYRQWPHPTVSQTSAKPPIRKHRKESIAPLMLLVKTTLCRVLAVNFGQ</sequence>
<dbReference type="AlphaFoldDB" id="A0AAV4UBH8"/>
<reference evidence="1 2" key="1">
    <citation type="submission" date="2021-06" db="EMBL/GenBank/DDBJ databases">
        <title>Caerostris darwini draft genome.</title>
        <authorList>
            <person name="Kono N."/>
            <person name="Arakawa K."/>
        </authorList>
    </citation>
    <scope>NUCLEOTIDE SEQUENCE [LARGE SCALE GENOMIC DNA]</scope>
</reference>
<dbReference type="Proteomes" id="UP001054837">
    <property type="component" value="Unassembled WGS sequence"/>
</dbReference>
<organism evidence="1 2">
    <name type="scientific">Caerostris darwini</name>
    <dbReference type="NCBI Taxonomy" id="1538125"/>
    <lineage>
        <taxon>Eukaryota</taxon>
        <taxon>Metazoa</taxon>
        <taxon>Ecdysozoa</taxon>
        <taxon>Arthropoda</taxon>
        <taxon>Chelicerata</taxon>
        <taxon>Arachnida</taxon>
        <taxon>Araneae</taxon>
        <taxon>Araneomorphae</taxon>
        <taxon>Entelegynae</taxon>
        <taxon>Araneoidea</taxon>
        <taxon>Araneidae</taxon>
        <taxon>Caerostris</taxon>
    </lineage>
</organism>
<proteinExistence type="predicted"/>
<keyword evidence="2" id="KW-1185">Reference proteome</keyword>